<proteinExistence type="predicted"/>
<dbReference type="STRING" id="501010.NOSIN_23365"/>
<sequence>MLFMALINLGGVILSFVEVLALPGFMFFSNAWIFFILLSRMRKQAKQHAPHNVPPSATP</sequence>
<keyword evidence="1" id="KW-1133">Transmembrane helix</keyword>
<dbReference type="AlphaFoldDB" id="A0A1V3C6N0"/>
<comment type="caution">
    <text evidence="2">The sequence shown here is derived from an EMBL/GenBank/DDBJ whole genome shotgun (WGS) entry which is preliminary data.</text>
</comment>
<dbReference type="EMBL" id="MCOK01000001">
    <property type="protein sequence ID" value="OOC56405.1"/>
    <property type="molecule type" value="Genomic_DNA"/>
</dbReference>
<accession>A0A1V3C6N0</accession>
<reference evidence="3" key="1">
    <citation type="submission" date="2016-08" db="EMBL/GenBank/DDBJ databases">
        <authorList>
            <person name="Tokovenko B."/>
            <person name="Kalinowski J."/>
        </authorList>
    </citation>
    <scope>NUCLEOTIDE SEQUENCE [LARGE SCALE GENOMIC DNA]</scope>
    <source>
        <strain evidence="3">UTMC102</strain>
    </source>
</reference>
<keyword evidence="1" id="KW-0812">Transmembrane</keyword>
<keyword evidence="1" id="KW-0472">Membrane</keyword>
<name>A0A1V3C6N0_9ACTN</name>
<evidence type="ECO:0000313" key="2">
    <source>
        <dbReference type="EMBL" id="OOC56405.1"/>
    </source>
</evidence>
<gene>
    <name evidence="2" type="ORF">NOSIN_23365</name>
</gene>
<dbReference type="Proteomes" id="UP000189004">
    <property type="component" value="Unassembled WGS sequence"/>
</dbReference>
<feature type="transmembrane region" description="Helical" evidence="1">
    <location>
        <begin position="12"/>
        <end position="38"/>
    </location>
</feature>
<keyword evidence="3" id="KW-1185">Reference proteome</keyword>
<evidence type="ECO:0000313" key="3">
    <source>
        <dbReference type="Proteomes" id="UP000189004"/>
    </source>
</evidence>
<evidence type="ECO:0000256" key="1">
    <source>
        <dbReference type="SAM" id="Phobius"/>
    </source>
</evidence>
<organism evidence="2 3">
    <name type="scientific">Nocardiopsis sinuspersici</name>
    <dbReference type="NCBI Taxonomy" id="501010"/>
    <lineage>
        <taxon>Bacteria</taxon>
        <taxon>Bacillati</taxon>
        <taxon>Actinomycetota</taxon>
        <taxon>Actinomycetes</taxon>
        <taxon>Streptosporangiales</taxon>
        <taxon>Nocardiopsidaceae</taxon>
        <taxon>Nocardiopsis</taxon>
    </lineage>
</organism>
<protein>
    <submittedName>
        <fullName evidence="2">Uncharacterized protein</fullName>
    </submittedName>
</protein>